<feature type="active site" description="Proton acceptor" evidence="3">
    <location>
        <position position="105"/>
    </location>
</feature>
<dbReference type="Pfam" id="PF02146">
    <property type="entry name" value="SIR2"/>
    <property type="match status" value="1"/>
</dbReference>
<keyword evidence="7" id="KW-1185">Reference proteome</keyword>
<comment type="function">
    <text evidence="3">NAD-dependent lysine deacetylase and desuccinylase that specifically removes acetyl and succinyl groups on target proteins. Modulates the activities of several proteins which are inactive in their acylated form.</text>
</comment>
<dbReference type="GO" id="GO:0036054">
    <property type="term" value="F:protein-malonyllysine demalonylase activity"/>
    <property type="evidence" value="ECO:0007669"/>
    <property type="project" value="InterPro"/>
</dbReference>
<evidence type="ECO:0000313" key="6">
    <source>
        <dbReference type="EMBL" id="SFH93258.1"/>
    </source>
</evidence>
<proteinExistence type="inferred from homology"/>
<organism evidence="6 7">
    <name type="scientific">Halpernia frigidisoli</name>
    <dbReference type="NCBI Taxonomy" id="1125876"/>
    <lineage>
        <taxon>Bacteria</taxon>
        <taxon>Pseudomonadati</taxon>
        <taxon>Bacteroidota</taxon>
        <taxon>Flavobacteriia</taxon>
        <taxon>Flavobacteriales</taxon>
        <taxon>Weeksellaceae</taxon>
        <taxon>Chryseobacterium group</taxon>
        <taxon>Halpernia</taxon>
    </lineage>
</organism>
<dbReference type="GO" id="GO:0070403">
    <property type="term" value="F:NAD+ binding"/>
    <property type="evidence" value="ECO:0007669"/>
    <property type="project" value="UniProtKB-UniRule"/>
</dbReference>
<dbReference type="InterPro" id="IPR029035">
    <property type="entry name" value="DHS-like_NAD/FAD-binding_dom"/>
</dbReference>
<dbReference type="HAMAP" id="MF_01121">
    <property type="entry name" value="Sirtuin_ClassIII"/>
    <property type="match status" value="1"/>
</dbReference>
<name>A0A1I3E339_9FLAO</name>
<dbReference type="AlphaFoldDB" id="A0A1I3E339"/>
<keyword evidence="1" id="KW-0808">Transferase</keyword>
<keyword evidence="2 3" id="KW-0520">NAD</keyword>
<dbReference type="OrthoDB" id="9800582at2"/>
<evidence type="ECO:0000259" key="5">
    <source>
        <dbReference type="PROSITE" id="PS50305"/>
    </source>
</evidence>
<reference evidence="6 7" key="1">
    <citation type="submission" date="2016-10" db="EMBL/GenBank/DDBJ databases">
        <authorList>
            <person name="de Groot N.N."/>
        </authorList>
    </citation>
    <scope>NUCLEOTIDE SEQUENCE [LARGE SCALE GENOMIC DNA]</scope>
    <source>
        <strain evidence="6 7">DSM 26000</strain>
    </source>
</reference>
<protein>
    <recommendedName>
        <fullName evidence="3">NAD-dependent protein deacylase</fullName>
        <ecNumber evidence="3">2.3.1.286</ecNumber>
    </recommendedName>
    <alternativeName>
        <fullName evidence="3">Regulatory protein SIR2 homolog</fullName>
    </alternativeName>
</protein>
<evidence type="ECO:0000256" key="2">
    <source>
        <dbReference type="ARBA" id="ARBA00023027"/>
    </source>
</evidence>
<evidence type="ECO:0000256" key="3">
    <source>
        <dbReference type="HAMAP-Rule" id="MF_01121"/>
    </source>
</evidence>
<dbReference type="GO" id="GO:0017136">
    <property type="term" value="F:histone deacetylase activity, NAD-dependent"/>
    <property type="evidence" value="ECO:0007669"/>
    <property type="project" value="TreeGrafter"/>
</dbReference>
<dbReference type="PANTHER" id="PTHR11085">
    <property type="entry name" value="NAD-DEPENDENT PROTEIN DEACYLASE SIRTUIN-5, MITOCHONDRIAL-RELATED"/>
    <property type="match status" value="1"/>
</dbReference>
<dbReference type="InterPro" id="IPR003000">
    <property type="entry name" value="Sirtuin"/>
</dbReference>
<dbReference type="EMBL" id="FOQT01000001">
    <property type="protein sequence ID" value="SFH93258.1"/>
    <property type="molecule type" value="Genomic_DNA"/>
</dbReference>
<feature type="binding site" evidence="3">
    <location>
        <position position="213"/>
    </location>
    <ligand>
        <name>NAD(+)</name>
        <dbReference type="ChEBI" id="CHEBI:57540"/>
    </ligand>
</feature>
<dbReference type="GO" id="GO:0036055">
    <property type="term" value="F:protein-succinyllysine desuccinylase activity"/>
    <property type="evidence" value="ECO:0007669"/>
    <property type="project" value="UniProtKB-UniRule"/>
</dbReference>
<feature type="binding site" evidence="3">
    <location>
        <position position="54"/>
    </location>
    <ligand>
        <name>substrate</name>
    </ligand>
</feature>
<dbReference type="PANTHER" id="PTHR11085:SF4">
    <property type="entry name" value="NAD-DEPENDENT PROTEIN DEACYLASE"/>
    <property type="match status" value="1"/>
</dbReference>
<dbReference type="STRING" id="1125876.SAMN05443292_0844"/>
<comment type="caution">
    <text evidence="3 4">Lacks conserved residue(s) required for the propagation of feature annotation.</text>
</comment>
<feature type="binding site" evidence="3">
    <location>
        <begin position="197"/>
        <end position="199"/>
    </location>
    <ligand>
        <name>NAD(+)</name>
        <dbReference type="ChEBI" id="CHEBI:57540"/>
    </ligand>
</feature>
<evidence type="ECO:0000313" key="7">
    <source>
        <dbReference type="Proteomes" id="UP000198931"/>
    </source>
</evidence>
<dbReference type="InterPro" id="IPR026590">
    <property type="entry name" value="Ssirtuin_cat_dom"/>
</dbReference>
<comment type="subcellular location">
    <subcellularLocation>
        <location evidence="3">Cytoplasm</location>
    </subcellularLocation>
</comment>
<dbReference type="GO" id="GO:0005737">
    <property type="term" value="C:cytoplasm"/>
    <property type="evidence" value="ECO:0007669"/>
    <property type="project" value="UniProtKB-SubCell"/>
</dbReference>
<dbReference type="Gene3D" id="3.30.1600.10">
    <property type="entry name" value="SIR2/SIRT2 'Small Domain"/>
    <property type="match status" value="1"/>
</dbReference>
<dbReference type="Proteomes" id="UP000198931">
    <property type="component" value="Unassembled WGS sequence"/>
</dbReference>
<dbReference type="PROSITE" id="PS50305">
    <property type="entry name" value="SIRTUIN"/>
    <property type="match status" value="1"/>
</dbReference>
<dbReference type="InterPro" id="IPR050134">
    <property type="entry name" value="NAD-dep_sirtuin_deacylases"/>
</dbReference>
<dbReference type="InterPro" id="IPR026591">
    <property type="entry name" value="Sirtuin_cat_small_dom_sf"/>
</dbReference>
<comment type="catalytic activity">
    <reaction evidence="3">
        <text>N(6)-succinyl-L-lysyl-[protein] + NAD(+) + H2O = 2''-O-succinyl-ADP-D-ribose + nicotinamide + L-lysyl-[protein]</text>
        <dbReference type="Rhea" id="RHEA:47668"/>
        <dbReference type="Rhea" id="RHEA-COMP:9752"/>
        <dbReference type="Rhea" id="RHEA-COMP:11877"/>
        <dbReference type="ChEBI" id="CHEBI:15377"/>
        <dbReference type="ChEBI" id="CHEBI:17154"/>
        <dbReference type="ChEBI" id="CHEBI:29969"/>
        <dbReference type="ChEBI" id="CHEBI:57540"/>
        <dbReference type="ChEBI" id="CHEBI:87830"/>
        <dbReference type="ChEBI" id="CHEBI:87832"/>
    </reaction>
</comment>
<comment type="catalytic activity">
    <reaction evidence="3">
        <text>N(6)-acetyl-L-lysyl-[protein] + NAD(+) + H2O = 2''-O-acetyl-ADP-D-ribose + nicotinamide + L-lysyl-[protein]</text>
        <dbReference type="Rhea" id="RHEA:43636"/>
        <dbReference type="Rhea" id="RHEA-COMP:9752"/>
        <dbReference type="Rhea" id="RHEA-COMP:10731"/>
        <dbReference type="ChEBI" id="CHEBI:15377"/>
        <dbReference type="ChEBI" id="CHEBI:17154"/>
        <dbReference type="ChEBI" id="CHEBI:29969"/>
        <dbReference type="ChEBI" id="CHEBI:57540"/>
        <dbReference type="ChEBI" id="CHEBI:61930"/>
        <dbReference type="ChEBI" id="CHEBI:83767"/>
        <dbReference type="EC" id="2.3.1.286"/>
    </reaction>
</comment>
<feature type="binding site" evidence="3">
    <location>
        <begin position="170"/>
        <end position="172"/>
    </location>
    <ligand>
        <name>NAD(+)</name>
        <dbReference type="ChEBI" id="CHEBI:57540"/>
    </ligand>
</feature>
<evidence type="ECO:0000256" key="1">
    <source>
        <dbReference type="ARBA" id="ARBA00022679"/>
    </source>
</evidence>
<feature type="binding site" evidence="3">
    <location>
        <begin position="10"/>
        <end position="29"/>
    </location>
    <ligand>
        <name>NAD(+)</name>
        <dbReference type="ChEBI" id="CHEBI:57540"/>
    </ligand>
</feature>
<dbReference type="RefSeq" id="WP_090078875.1">
    <property type="nucleotide sequence ID" value="NZ_FOQT01000001.1"/>
</dbReference>
<evidence type="ECO:0000256" key="4">
    <source>
        <dbReference type="PROSITE-ProRule" id="PRU00236"/>
    </source>
</evidence>
<comment type="domain">
    <text evidence="3">2 residues (Tyr-54 and Arg-57) present in a large hydrophobic pocket are probably involved in substrate specificity. They are important for desuccinylation activity, but dispensable for deacetylation activity.</text>
</comment>
<dbReference type="InterPro" id="IPR027546">
    <property type="entry name" value="Sirtuin_class_III"/>
</dbReference>
<comment type="similarity">
    <text evidence="3">Belongs to the sirtuin family. Class III subfamily.</text>
</comment>
<accession>A0A1I3E339</accession>
<dbReference type="CDD" id="cd01412">
    <property type="entry name" value="SIRT5_Af1_CobB"/>
    <property type="match status" value="1"/>
</dbReference>
<feature type="binding site" evidence="3">
    <location>
        <begin position="87"/>
        <end position="90"/>
    </location>
    <ligand>
        <name>NAD(+)</name>
        <dbReference type="ChEBI" id="CHEBI:57540"/>
    </ligand>
</feature>
<feature type="binding site" evidence="3">
    <location>
        <position position="57"/>
    </location>
    <ligand>
        <name>substrate</name>
    </ligand>
</feature>
<dbReference type="SUPFAM" id="SSF52467">
    <property type="entry name" value="DHS-like NAD/FAD-binding domain"/>
    <property type="match status" value="1"/>
</dbReference>
<dbReference type="EC" id="2.3.1.286" evidence="3"/>
<sequence>MKKNLVVLSGAGISAESGIKTFRDFNGLWENHRVEDVASPEGFARDPKLVLDFYNARRKQLSEVFPNEAHKILADLEKDFNVEIITQNVDDLHERAGSTKVLHLHGELLKARSVLSDDKIIDWKDDMKIGDLDENGIQIRPHIVWFGEMVPELENAAEKVSTADFLIIVGTSLQVYPAAGLVDFAPENCEIFVIDPNLEEKSVRHTHFYKMSASEGMKIIQKKLKIL</sequence>
<dbReference type="Gene3D" id="3.40.50.1220">
    <property type="entry name" value="TPP-binding domain"/>
    <property type="match status" value="1"/>
</dbReference>
<feature type="domain" description="Deacetylase sirtuin-type" evidence="5">
    <location>
        <begin position="1"/>
        <end position="227"/>
    </location>
</feature>
<keyword evidence="3" id="KW-0963">Cytoplasm</keyword>
<gene>
    <name evidence="3" type="primary">cobB</name>
    <name evidence="6" type="ORF">SAMN05443292_0844</name>
</gene>